<keyword evidence="3" id="KW-1185">Reference proteome</keyword>
<evidence type="ECO:0000313" key="2">
    <source>
        <dbReference type="EMBL" id="KAK4287742.1"/>
    </source>
</evidence>
<organism evidence="2 3">
    <name type="scientific">Petrolisthes manimaculis</name>
    <dbReference type="NCBI Taxonomy" id="1843537"/>
    <lineage>
        <taxon>Eukaryota</taxon>
        <taxon>Metazoa</taxon>
        <taxon>Ecdysozoa</taxon>
        <taxon>Arthropoda</taxon>
        <taxon>Crustacea</taxon>
        <taxon>Multicrustacea</taxon>
        <taxon>Malacostraca</taxon>
        <taxon>Eumalacostraca</taxon>
        <taxon>Eucarida</taxon>
        <taxon>Decapoda</taxon>
        <taxon>Pleocyemata</taxon>
        <taxon>Anomura</taxon>
        <taxon>Galatheoidea</taxon>
        <taxon>Porcellanidae</taxon>
        <taxon>Petrolisthes</taxon>
    </lineage>
</organism>
<name>A0AAE1NE62_9EUCA</name>
<sequence length="68" mass="7557">MAEHTGWLTTRLSARKPPLPPHSPPIHTLPHAHCPNTPHLTPTPPPHSPPTAPTHLTSRPLLYPTHRR</sequence>
<feature type="region of interest" description="Disordered" evidence="1">
    <location>
        <begin position="1"/>
        <end position="68"/>
    </location>
</feature>
<dbReference type="AlphaFoldDB" id="A0AAE1NE62"/>
<evidence type="ECO:0000313" key="3">
    <source>
        <dbReference type="Proteomes" id="UP001292094"/>
    </source>
</evidence>
<feature type="compositionally biased region" description="Pro residues" evidence="1">
    <location>
        <begin position="41"/>
        <end position="52"/>
    </location>
</feature>
<dbReference type="EMBL" id="JAWZYT010006672">
    <property type="protein sequence ID" value="KAK4287742.1"/>
    <property type="molecule type" value="Genomic_DNA"/>
</dbReference>
<gene>
    <name evidence="2" type="ORF">Pmani_039194</name>
</gene>
<dbReference type="Proteomes" id="UP001292094">
    <property type="component" value="Unassembled WGS sequence"/>
</dbReference>
<accession>A0AAE1NE62</accession>
<proteinExistence type="predicted"/>
<evidence type="ECO:0000256" key="1">
    <source>
        <dbReference type="SAM" id="MobiDB-lite"/>
    </source>
</evidence>
<reference evidence="2" key="1">
    <citation type="submission" date="2023-11" db="EMBL/GenBank/DDBJ databases">
        <title>Genome assemblies of two species of porcelain crab, Petrolisthes cinctipes and Petrolisthes manimaculis (Anomura: Porcellanidae).</title>
        <authorList>
            <person name="Angst P."/>
        </authorList>
    </citation>
    <scope>NUCLEOTIDE SEQUENCE</scope>
    <source>
        <strain evidence="2">PB745_02</strain>
        <tissue evidence="2">Gill</tissue>
    </source>
</reference>
<protein>
    <submittedName>
        <fullName evidence="2">Uncharacterized protein</fullName>
    </submittedName>
</protein>
<comment type="caution">
    <text evidence="2">The sequence shown here is derived from an EMBL/GenBank/DDBJ whole genome shotgun (WGS) entry which is preliminary data.</text>
</comment>